<dbReference type="Proteomes" id="UP001596549">
    <property type="component" value="Unassembled WGS sequence"/>
</dbReference>
<evidence type="ECO:0000256" key="7">
    <source>
        <dbReference type="ARBA" id="ARBA00023160"/>
    </source>
</evidence>
<evidence type="ECO:0000313" key="11">
    <source>
        <dbReference type="Proteomes" id="UP001596549"/>
    </source>
</evidence>
<protein>
    <recommendedName>
        <fullName evidence="8">Holo-[acyl-carrier-protein] synthase</fullName>
        <shortName evidence="8">Holo-ACP synthase</shortName>
        <ecNumber evidence="8">2.7.8.7</ecNumber>
    </recommendedName>
    <alternativeName>
        <fullName evidence="8">4'-phosphopantetheinyl transferase AcpS</fullName>
    </alternativeName>
</protein>
<keyword evidence="8" id="KW-0963">Cytoplasm</keyword>
<dbReference type="EMBL" id="JBHTCP010000047">
    <property type="protein sequence ID" value="MFC7372773.1"/>
    <property type="molecule type" value="Genomic_DNA"/>
</dbReference>
<evidence type="ECO:0000256" key="6">
    <source>
        <dbReference type="ARBA" id="ARBA00023098"/>
    </source>
</evidence>
<feature type="binding site" evidence="8">
    <location>
        <position position="8"/>
    </location>
    <ligand>
        <name>Mg(2+)</name>
        <dbReference type="ChEBI" id="CHEBI:18420"/>
    </ligand>
</feature>
<feature type="binding site" evidence="8">
    <location>
        <position position="58"/>
    </location>
    <ligand>
        <name>Mg(2+)</name>
        <dbReference type="ChEBI" id="CHEBI:18420"/>
    </ligand>
</feature>
<comment type="function">
    <text evidence="8">Transfers the 4'-phosphopantetheine moiety from coenzyme A to a Ser of acyl-carrier-protein.</text>
</comment>
<dbReference type="EC" id="2.7.8.7" evidence="8"/>
<evidence type="ECO:0000256" key="1">
    <source>
        <dbReference type="ARBA" id="ARBA00022516"/>
    </source>
</evidence>
<evidence type="ECO:0000256" key="4">
    <source>
        <dbReference type="ARBA" id="ARBA00022832"/>
    </source>
</evidence>
<gene>
    <name evidence="8 10" type="primary">acpS</name>
    <name evidence="10" type="ORF">ACFQPF_13985</name>
</gene>
<dbReference type="InterPro" id="IPR008278">
    <property type="entry name" value="4-PPantetheinyl_Trfase_dom"/>
</dbReference>
<evidence type="ECO:0000259" key="9">
    <source>
        <dbReference type="Pfam" id="PF01648"/>
    </source>
</evidence>
<reference evidence="11" key="1">
    <citation type="journal article" date="2019" name="Int. J. Syst. Evol. Microbiol.">
        <title>The Global Catalogue of Microorganisms (GCM) 10K type strain sequencing project: providing services to taxonomists for standard genome sequencing and annotation.</title>
        <authorList>
            <consortium name="The Broad Institute Genomics Platform"/>
            <consortium name="The Broad Institute Genome Sequencing Center for Infectious Disease"/>
            <person name="Wu L."/>
            <person name="Ma J."/>
        </authorList>
    </citation>
    <scope>NUCLEOTIDE SEQUENCE [LARGE SCALE GENOMIC DNA]</scope>
    <source>
        <strain evidence="11">NBRC 106396</strain>
    </source>
</reference>
<dbReference type="RefSeq" id="WP_379750339.1">
    <property type="nucleotide sequence ID" value="NZ_JBHTCP010000047.1"/>
</dbReference>
<comment type="subcellular location">
    <subcellularLocation>
        <location evidence="8">Cytoplasm</location>
    </subcellularLocation>
</comment>
<dbReference type="InterPro" id="IPR037143">
    <property type="entry name" value="4-PPantetheinyl_Trfase_dom_sf"/>
</dbReference>
<proteinExistence type="inferred from homology"/>
<evidence type="ECO:0000256" key="3">
    <source>
        <dbReference type="ARBA" id="ARBA00022723"/>
    </source>
</evidence>
<evidence type="ECO:0000256" key="5">
    <source>
        <dbReference type="ARBA" id="ARBA00022842"/>
    </source>
</evidence>
<evidence type="ECO:0000256" key="2">
    <source>
        <dbReference type="ARBA" id="ARBA00022679"/>
    </source>
</evidence>
<keyword evidence="6 8" id="KW-0443">Lipid metabolism</keyword>
<dbReference type="GO" id="GO:0008897">
    <property type="term" value="F:holo-[acyl-carrier-protein] synthase activity"/>
    <property type="evidence" value="ECO:0007669"/>
    <property type="project" value="UniProtKB-EC"/>
</dbReference>
<accession>A0ABW2NUT7</accession>
<dbReference type="Pfam" id="PF01648">
    <property type="entry name" value="ACPS"/>
    <property type="match status" value="1"/>
</dbReference>
<evidence type="ECO:0000313" key="10">
    <source>
        <dbReference type="EMBL" id="MFC7372773.1"/>
    </source>
</evidence>
<dbReference type="NCBIfam" id="TIGR00516">
    <property type="entry name" value="acpS"/>
    <property type="match status" value="1"/>
</dbReference>
<evidence type="ECO:0000256" key="8">
    <source>
        <dbReference type="HAMAP-Rule" id="MF_00101"/>
    </source>
</evidence>
<keyword evidence="3 8" id="KW-0479">Metal-binding</keyword>
<keyword evidence="5 8" id="KW-0460">Magnesium</keyword>
<name>A0ABW2NUT7_9BACL</name>
<comment type="caution">
    <text evidence="10">The sequence shown here is derived from an EMBL/GenBank/DDBJ whole genome shotgun (WGS) entry which is preliminary data.</text>
</comment>
<sequence>MIIGTGIDIIEISRIAAFVNRQPRFAQRILNEKEMIRYRTLQGRRQVEFLAGRFAAKEAYAKAIGTGIGIELSWHDITVVPDEKGKPVISSHYPYHTHLSISHSKEFAAATVIIESLSS</sequence>
<comment type="catalytic activity">
    <reaction evidence="8">
        <text>apo-[ACP] + CoA = holo-[ACP] + adenosine 3',5'-bisphosphate + H(+)</text>
        <dbReference type="Rhea" id="RHEA:12068"/>
        <dbReference type="Rhea" id="RHEA-COMP:9685"/>
        <dbReference type="Rhea" id="RHEA-COMP:9690"/>
        <dbReference type="ChEBI" id="CHEBI:15378"/>
        <dbReference type="ChEBI" id="CHEBI:29999"/>
        <dbReference type="ChEBI" id="CHEBI:57287"/>
        <dbReference type="ChEBI" id="CHEBI:58343"/>
        <dbReference type="ChEBI" id="CHEBI:64479"/>
        <dbReference type="EC" id="2.7.8.7"/>
    </reaction>
</comment>
<feature type="domain" description="4'-phosphopantetheinyl transferase" evidence="9">
    <location>
        <begin position="5"/>
        <end position="111"/>
    </location>
</feature>
<keyword evidence="11" id="KW-1185">Reference proteome</keyword>
<comment type="cofactor">
    <cofactor evidence="8">
        <name>Mg(2+)</name>
        <dbReference type="ChEBI" id="CHEBI:18420"/>
    </cofactor>
</comment>
<comment type="similarity">
    <text evidence="8">Belongs to the P-Pant transferase superfamily. AcpS family.</text>
</comment>
<keyword evidence="1 8" id="KW-0444">Lipid biosynthesis</keyword>
<keyword evidence="2 8" id="KW-0808">Transferase</keyword>
<keyword evidence="7 8" id="KW-0275">Fatty acid biosynthesis</keyword>
<dbReference type="SUPFAM" id="SSF56214">
    <property type="entry name" value="4'-phosphopantetheinyl transferase"/>
    <property type="match status" value="1"/>
</dbReference>
<dbReference type="HAMAP" id="MF_00101">
    <property type="entry name" value="AcpS"/>
    <property type="match status" value="1"/>
</dbReference>
<dbReference type="InterPro" id="IPR004568">
    <property type="entry name" value="Ppantetheine-prot_Trfase_dom"/>
</dbReference>
<keyword evidence="4 8" id="KW-0276">Fatty acid metabolism</keyword>
<dbReference type="InterPro" id="IPR002582">
    <property type="entry name" value="ACPS"/>
</dbReference>
<dbReference type="NCBIfam" id="TIGR00556">
    <property type="entry name" value="pantethn_trn"/>
    <property type="match status" value="1"/>
</dbReference>
<dbReference type="Gene3D" id="3.90.470.20">
    <property type="entry name" value="4'-phosphopantetheinyl transferase domain"/>
    <property type="match status" value="1"/>
</dbReference>
<organism evidence="10 11">
    <name type="scientific">Fictibacillus iocasae</name>
    <dbReference type="NCBI Taxonomy" id="2715437"/>
    <lineage>
        <taxon>Bacteria</taxon>
        <taxon>Bacillati</taxon>
        <taxon>Bacillota</taxon>
        <taxon>Bacilli</taxon>
        <taxon>Bacillales</taxon>
        <taxon>Fictibacillaceae</taxon>
        <taxon>Fictibacillus</taxon>
    </lineage>
</organism>